<protein>
    <recommendedName>
        <fullName evidence="3">HU domain-containing protein</fullName>
    </recommendedName>
</protein>
<name>A0A3R6G701_9BACT</name>
<proteinExistence type="predicted"/>
<accession>A0A3R6G701</accession>
<comment type="caution">
    <text evidence="1">The sequence shown here is derived from an EMBL/GenBank/DDBJ whole genome shotgun (WGS) entry which is preliminary data.</text>
</comment>
<dbReference type="AlphaFoldDB" id="A0A3R6G701"/>
<sequence length="88" mass="9982">MITCILELCAEGYKVKIPDLGIFQYNIHSKGRANKKDFTPNSSILGLRFRVRGTGKNKHERNCYVSQLGIPFVLVDKAEKNRADVEKV</sequence>
<evidence type="ECO:0000313" key="1">
    <source>
        <dbReference type="EMBL" id="RHK53271.1"/>
    </source>
</evidence>
<dbReference type="Proteomes" id="UP000286598">
    <property type="component" value="Unassembled WGS sequence"/>
</dbReference>
<evidence type="ECO:0000313" key="2">
    <source>
        <dbReference type="Proteomes" id="UP000286598"/>
    </source>
</evidence>
<evidence type="ECO:0008006" key="3">
    <source>
        <dbReference type="Google" id="ProtNLM"/>
    </source>
</evidence>
<keyword evidence="2" id="KW-1185">Reference proteome</keyword>
<organism evidence="1 2">
    <name type="scientific">Leyella stercorea</name>
    <dbReference type="NCBI Taxonomy" id="363265"/>
    <lineage>
        <taxon>Bacteria</taxon>
        <taxon>Pseudomonadati</taxon>
        <taxon>Bacteroidota</taxon>
        <taxon>Bacteroidia</taxon>
        <taxon>Bacteroidales</taxon>
        <taxon>Prevotellaceae</taxon>
        <taxon>Leyella</taxon>
    </lineage>
</organism>
<reference evidence="1 2" key="1">
    <citation type="submission" date="2018-08" db="EMBL/GenBank/DDBJ databases">
        <title>A genome reference for cultivated species of the human gut microbiota.</title>
        <authorList>
            <person name="Zou Y."/>
            <person name="Xue W."/>
            <person name="Luo G."/>
        </authorList>
    </citation>
    <scope>NUCLEOTIDE SEQUENCE [LARGE SCALE GENOMIC DNA]</scope>
    <source>
        <strain evidence="1 2">AF42-9</strain>
    </source>
</reference>
<gene>
    <name evidence="1" type="ORF">DW060_00075</name>
</gene>
<dbReference type="EMBL" id="QRNO01000001">
    <property type="protein sequence ID" value="RHK53271.1"/>
    <property type="molecule type" value="Genomic_DNA"/>
</dbReference>